<dbReference type="InterPro" id="IPR013611">
    <property type="entry name" value="Transp-assoc_OB_typ2"/>
</dbReference>
<dbReference type="Pfam" id="PF08402">
    <property type="entry name" value="TOBE_2"/>
    <property type="match status" value="1"/>
</dbReference>
<dbReference type="Proteomes" id="UP000483035">
    <property type="component" value="Unassembled WGS sequence"/>
</dbReference>
<gene>
    <name evidence="7 9" type="primary">potA</name>
    <name evidence="9" type="ORF">GR212_29445</name>
</gene>
<dbReference type="GO" id="GO:0015697">
    <property type="term" value="P:quaternary ammonium group transport"/>
    <property type="evidence" value="ECO:0007669"/>
    <property type="project" value="UniProtKB-ARBA"/>
</dbReference>
<evidence type="ECO:0000256" key="4">
    <source>
        <dbReference type="ARBA" id="ARBA00022840"/>
    </source>
</evidence>
<keyword evidence="2 7" id="KW-1003">Cell membrane</keyword>
<dbReference type="GO" id="GO:0005524">
    <property type="term" value="F:ATP binding"/>
    <property type="evidence" value="ECO:0007669"/>
    <property type="project" value="UniProtKB-KW"/>
</dbReference>
<keyword evidence="3 7" id="KW-0547">Nucleotide-binding</keyword>
<keyword evidence="5 7" id="KW-1278">Translocase</keyword>
<dbReference type="PROSITE" id="PS50893">
    <property type="entry name" value="ABC_TRANSPORTER_2"/>
    <property type="match status" value="1"/>
</dbReference>
<dbReference type="AlphaFoldDB" id="A0A6L9UH48"/>
<feature type="domain" description="ABC transporter" evidence="8">
    <location>
        <begin position="12"/>
        <end position="242"/>
    </location>
</feature>
<name>A0A6L9UH48_9HYPH</name>
<dbReference type="Pfam" id="PF00005">
    <property type="entry name" value="ABC_tran"/>
    <property type="match status" value="1"/>
</dbReference>
<dbReference type="EMBL" id="WUEY01000020">
    <property type="protein sequence ID" value="NEI73682.1"/>
    <property type="molecule type" value="Genomic_DNA"/>
</dbReference>
<evidence type="ECO:0000256" key="3">
    <source>
        <dbReference type="ARBA" id="ARBA00022741"/>
    </source>
</evidence>
<dbReference type="RefSeq" id="WP_163992230.1">
    <property type="nucleotide sequence ID" value="NZ_WUEY01000020.1"/>
</dbReference>
<evidence type="ECO:0000256" key="7">
    <source>
        <dbReference type="RuleBase" id="RU364083"/>
    </source>
</evidence>
<keyword evidence="1 7" id="KW-0813">Transport</keyword>
<proteinExistence type="inferred from homology"/>
<evidence type="ECO:0000313" key="9">
    <source>
        <dbReference type="EMBL" id="NEI73682.1"/>
    </source>
</evidence>
<dbReference type="InterPro" id="IPR050093">
    <property type="entry name" value="ABC_SmlMolc_Importer"/>
</dbReference>
<dbReference type="SMART" id="SM00382">
    <property type="entry name" value="AAA"/>
    <property type="match status" value="1"/>
</dbReference>
<dbReference type="PANTHER" id="PTHR42781">
    <property type="entry name" value="SPERMIDINE/PUTRESCINE IMPORT ATP-BINDING PROTEIN POTA"/>
    <property type="match status" value="1"/>
</dbReference>
<dbReference type="EC" id="7.6.2.11" evidence="7"/>
<comment type="caution">
    <text evidence="9">The sequence shown here is derived from an EMBL/GenBank/DDBJ whole genome shotgun (WGS) entry which is preliminary data.</text>
</comment>
<dbReference type="GO" id="GO:0016887">
    <property type="term" value="F:ATP hydrolysis activity"/>
    <property type="evidence" value="ECO:0007669"/>
    <property type="project" value="InterPro"/>
</dbReference>
<dbReference type="FunFam" id="3.40.50.300:FF:000425">
    <property type="entry name" value="Probable ABC transporter, ATP-binding subunit"/>
    <property type="match status" value="1"/>
</dbReference>
<accession>A0A6L9UH48</accession>
<organism evidence="9 10">
    <name type="scientific">Rhizobium lusitanum</name>
    <dbReference type="NCBI Taxonomy" id="293958"/>
    <lineage>
        <taxon>Bacteria</taxon>
        <taxon>Pseudomonadati</taxon>
        <taxon>Pseudomonadota</taxon>
        <taxon>Alphaproteobacteria</taxon>
        <taxon>Hyphomicrobiales</taxon>
        <taxon>Rhizobiaceae</taxon>
        <taxon>Rhizobium/Agrobacterium group</taxon>
        <taxon>Rhizobium</taxon>
    </lineage>
</organism>
<dbReference type="GO" id="GO:0015417">
    <property type="term" value="F:ABC-type polyamine transporter activity"/>
    <property type="evidence" value="ECO:0007669"/>
    <property type="project" value="UniProtKB-EC"/>
</dbReference>
<evidence type="ECO:0000256" key="5">
    <source>
        <dbReference type="ARBA" id="ARBA00022967"/>
    </source>
</evidence>
<comment type="similarity">
    <text evidence="7">Belongs to the ABC transporter superfamily. Spermidine/putrescine importer (TC 3.A.1.11.1) family.</text>
</comment>
<dbReference type="SUPFAM" id="SSF52540">
    <property type="entry name" value="P-loop containing nucleoside triphosphate hydrolases"/>
    <property type="match status" value="1"/>
</dbReference>
<dbReference type="InterPro" id="IPR008995">
    <property type="entry name" value="Mo/tungstate-bd_C_term_dom"/>
</dbReference>
<dbReference type="InterPro" id="IPR003593">
    <property type="entry name" value="AAA+_ATPase"/>
</dbReference>
<reference evidence="9 10" key="1">
    <citation type="submission" date="2019-12" db="EMBL/GenBank/DDBJ databases">
        <title>Rhizobium genotypes associated with high levels of biological nitrogen fixation by grain legumes in a temperate-maritime cropping system.</title>
        <authorList>
            <person name="Maluk M."/>
            <person name="Francesc Ferrando Molina F."/>
            <person name="Lopez Del Egido L."/>
            <person name="Lafos M."/>
            <person name="Langarica-Fuentes A."/>
            <person name="Gebre Yohannes G."/>
            <person name="Young M.W."/>
            <person name="Martin P."/>
            <person name="Gantlett R."/>
            <person name="Kenicer G."/>
            <person name="Hawes C."/>
            <person name="Begg G.S."/>
            <person name="Quilliam R.S."/>
            <person name="Squire G.R."/>
            <person name="Poole P.S."/>
            <person name="Young P.W."/>
            <person name="Iannetta P.M."/>
            <person name="James E.K."/>
        </authorList>
    </citation>
    <scope>NUCLEOTIDE SEQUENCE [LARGE SCALE GENOMIC DNA]</scope>
    <source>
        <strain evidence="9 10">JHI1118</strain>
    </source>
</reference>
<dbReference type="PROSITE" id="PS00211">
    <property type="entry name" value="ABC_TRANSPORTER_1"/>
    <property type="match status" value="1"/>
</dbReference>
<dbReference type="Gene3D" id="2.40.50.100">
    <property type="match status" value="1"/>
</dbReference>
<protein>
    <recommendedName>
        <fullName evidence="7">Spermidine/putrescine import ATP-binding protein PotA</fullName>
        <ecNumber evidence="7">7.6.2.11</ecNumber>
    </recommendedName>
</protein>
<evidence type="ECO:0000259" key="8">
    <source>
        <dbReference type="PROSITE" id="PS50893"/>
    </source>
</evidence>
<dbReference type="InterPro" id="IPR003439">
    <property type="entry name" value="ABC_transporter-like_ATP-bd"/>
</dbReference>
<dbReference type="SUPFAM" id="SSF50331">
    <property type="entry name" value="MOP-like"/>
    <property type="match status" value="1"/>
</dbReference>
<keyword evidence="4 7" id="KW-0067">ATP-binding</keyword>
<dbReference type="InterPro" id="IPR017871">
    <property type="entry name" value="ABC_transporter-like_CS"/>
</dbReference>
<sequence>MVNAPPKRGAHIELQDLSKSYANLNAVEKVNLSFDAGEFVTFLGPSGSGKSTTLMMIAGFQVPSSGDIKVNGNSIIQQPVHKRNIGMVFQNYALFPHLSVAQNVAFPLEMRGVARNDIAERVKRSLAAVRLDKFGDRRPAQLSGGQQQRVALARALVFEPPVLLLDEPLGALDAKLREEMKFELKQLHQSIGATIIFVTHDQEEALTLSDRIAVFNHGKVVQYGTPEALYNQPESRFVADFIGESNLLRGAVLAMNSDGCRLSIADSIELTAPLRSGWSDPKKSATYMLRLEPVALGVAAGSKEICIEAKLEEFLFVGNAIKYLLKIGEDTFIKARAHATSKSQDFRTGDTVKVGWNREDMLLVDAE</sequence>
<evidence type="ECO:0000256" key="2">
    <source>
        <dbReference type="ARBA" id="ARBA00022475"/>
    </source>
</evidence>
<evidence type="ECO:0000256" key="1">
    <source>
        <dbReference type="ARBA" id="ARBA00022448"/>
    </source>
</evidence>
<comment type="function">
    <text evidence="7">Part of the ABC transporter complex PotABCD involved in spermidine/putrescine import. Responsible for energy coupling to the transport system.</text>
</comment>
<keyword evidence="6 7" id="KW-0472">Membrane</keyword>
<evidence type="ECO:0000313" key="10">
    <source>
        <dbReference type="Proteomes" id="UP000483035"/>
    </source>
</evidence>
<dbReference type="GO" id="GO:0043190">
    <property type="term" value="C:ATP-binding cassette (ABC) transporter complex"/>
    <property type="evidence" value="ECO:0007669"/>
    <property type="project" value="InterPro"/>
</dbReference>
<comment type="subunit">
    <text evidence="7">The complex is composed of two ATP-binding proteins (PotA), two transmembrane proteins (PotB and PotC) and a solute-binding protein (PotD).</text>
</comment>
<dbReference type="InterPro" id="IPR005893">
    <property type="entry name" value="PotA-like"/>
</dbReference>
<evidence type="ECO:0000256" key="6">
    <source>
        <dbReference type="ARBA" id="ARBA00023136"/>
    </source>
</evidence>
<comment type="catalytic activity">
    <reaction evidence="7">
        <text>ATP + H2O + polyamine-[polyamine-binding protein]Side 1 = ADP + phosphate + polyamineSide 2 + [polyamine-binding protein]Side 1.</text>
        <dbReference type="EC" id="7.6.2.11"/>
    </reaction>
</comment>
<dbReference type="NCBIfam" id="TIGR01187">
    <property type="entry name" value="potA"/>
    <property type="match status" value="1"/>
</dbReference>
<dbReference type="Gene3D" id="3.40.50.300">
    <property type="entry name" value="P-loop containing nucleotide triphosphate hydrolases"/>
    <property type="match status" value="1"/>
</dbReference>
<dbReference type="PANTHER" id="PTHR42781:SF4">
    <property type="entry name" value="SPERMIDINE_PUTRESCINE IMPORT ATP-BINDING PROTEIN POTA"/>
    <property type="match status" value="1"/>
</dbReference>
<dbReference type="InterPro" id="IPR027417">
    <property type="entry name" value="P-loop_NTPase"/>
</dbReference>